<dbReference type="AlphaFoldDB" id="A0A3Q3X489"/>
<evidence type="ECO:0000313" key="3">
    <source>
        <dbReference type="Ensembl" id="ENSMMOP00000022895.1"/>
    </source>
</evidence>
<dbReference type="InterPro" id="IPR000164">
    <property type="entry name" value="Histone_H3/CENP-A"/>
</dbReference>
<comment type="similarity">
    <text evidence="1">Belongs to the histone H3 family.</text>
</comment>
<evidence type="ECO:0000256" key="2">
    <source>
        <dbReference type="SAM" id="MobiDB-lite"/>
    </source>
</evidence>
<protein>
    <submittedName>
        <fullName evidence="3">Uncharacterized protein</fullName>
    </submittedName>
</protein>
<sequence>MCTNTPLCSTSSGVNESDVCVRRKSQGRWQRKAPRKPPPRPPTRKSAPLPARYRPGTVALREIRRYQNSTELPIRKVPFQVPSARITVMPKDIPLELELTPHLATAVLTATHSHRRSSSPVENMENIQARLTDRGASSVSN</sequence>
<dbReference type="GO" id="GO:0030527">
    <property type="term" value="F:structural constituent of chromatin"/>
    <property type="evidence" value="ECO:0007669"/>
    <property type="project" value="InterPro"/>
</dbReference>
<accession>A0A3Q3X489</accession>
<dbReference type="SUPFAM" id="SSF47113">
    <property type="entry name" value="Histone-fold"/>
    <property type="match status" value="1"/>
</dbReference>
<dbReference type="PANTHER" id="PTHR45810">
    <property type="entry name" value="HISTONE H3.2"/>
    <property type="match status" value="1"/>
</dbReference>
<dbReference type="GO" id="GO:0000786">
    <property type="term" value="C:nucleosome"/>
    <property type="evidence" value="ECO:0007669"/>
    <property type="project" value="InterPro"/>
</dbReference>
<feature type="compositionally biased region" description="Basic residues" evidence="2">
    <location>
        <begin position="22"/>
        <end position="38"/>
    </location>
</feature>
<dbReference type="PRINTS" id="PR00622">
    <property type="entry name" value="HISTONEH3"/>
</dbReference>
<dbReference type="Gene3D" id="1.10.20.10">
    <property type="entry name" value="Histone, subunit A"/>
    <property type="match status" value="1"/>
</dbReference>
<dbReference type="STRING" id="94237.ENSMMOP00000022895"/>
<keyword evidence="4" id="KW-1185">Reference proteome</keyword>
<evidence type="ECO:0000313" key="4">
    <source>
        <dbReference type="Proteomes" id="UP000261620"/>
    </source>
</evidence>
<organism evidence="3 4">
    <name type="scientific">Mola mola</name>
    <name type="common">Ocean sunfish</name>
    <name type="synonym">Tetraodon mola</name>
    <dbReference type="NCBI Taxonomy" id="94237"/>
    <lineage>
        <taxon>Eukaryota</taxon>
        <taxon>Metazoa</taxon>
        <taxon>Chordata</taxon>
        <taxon>Craniata</taxon>
        <taxon>Vertebrata</taxon>
        <taxon>Euteleostomi</taxon>
        <taxon>Actinopterygii</taxon>
        <taxon>Neopterygii</taxon>
        <taxon>Teleostei</taxon>
        <taxon>Neoteleostei</taxon>
        <taxon>Acanthomorphata</taxon>
        <taxon>Eupercaria</taxon>
        <taxon>Tetraodontiformes</taxon>
        <taxon>Molidae</taxon>
        <taxon>Mola</taxon>
    </lineage>
</organism>
<proteinExistence type="inferred from homology"/>
<reference evidence="3" key="2">
    <citation type="submission" date="2025-09" db="UniProtKB">
        <authorList>
            <consortium name="Ensembl"/>
        </authorList>
    </citation>
    <scope>IDENTIFICATION</scope>
</reference>
<feature type="region of interest" description="Disordered" evidence="2">
    <location>
        <begin position="1"/>
        <end position="53"/>
    </location>
</feature>
<evidence type="ECO:0000256" key="1">
    <source>
        <dbReference type="ARBA" id="ARBA00010343"/>
    </source>
</evidence>
<reference evidence="3" key="1">
    <citation type="submission" date="2025-08" db="UniProtKB">
        <authorList>
            <consortium name="Ensembl"/>
        </authorList>
    </citation>
    <scope>IDENTIFICATION</scope>
</reference>
<dbReference type="Ensembl" id="ENSMMOT00000023276.1">
    <property type="protein sequence ID" value="ENSMMOP00000022895.1"/>
    <property type="gene ID" value="ENSMMOG00000017405.1"/>
</dbReference>
<dbReference type="GO" id="GO:0003677">
    <property type="term" value="F:DNA binding"/>
    <property type="evidence" value="ECO:0007669"/>
    <property type="project" value="InterPro"/>
</dbReference>
<feature type="compositionally biased region" description="Polar residues" evidence="2">
    <location>
        <begin position="1"/>
        <end position="15"/>
    </location>
</feature>
<dbReference type="SMART" id="SM00428">
    <property type="entry name" value="H3"/>
    <property type="match status" value="1"/>
</dbReference>
<dbReference type="Proteomes" id="UP000261620">
    <property type="component" value="Unplaced"/>
</dbReference>
<dbReference type="InterPro" id="IPR009072">
    <property type="entry name" value="Histone-fold"/>
</dbReference>
<name>A0A3Q3X489_MOLML</name>
<feature type="region of interest" description="Disordered" evidence="2">
    <location>
        <begin position="114"/>
        <end position="141"/>
    </location>
</feature>
<dbReference type="GO" id="GO:0046982">
    <property type="term" value="F:protein heterodimerization activity"/>
    <property type="evidence" value="ECO:0007669"/>
    <property type="project" value="InterPro"/>
</dbReference>